<dbReference type="PROSITE" id="PS50110">
    <property type="entry name" value="RESPONSE_REGULATORY"/>
    <property type="match status" value="1"/>
</dbReference>
<dbReference type="CDD" id="cd00383">
    <property type="entry name" value="trans_reg_C"/>
    <property type="match status" value="1"/>
</dbReference>
<evidence type="ECO:0000313" key="11">
    <source>
        <dbReference type="EMBL" id="OZI54406.1"/>
    </source>
</evidence>
<dbReference type="Gene3D" id="3.40.50.2300">
    <property type="match status" value="1"/>
</dbReference>
<keyword evidence="3" id="KW-0902">Two-component regulatory system</keyword>
<dbReference type="PANTHER" id="PTHR48111:SF76">
    <property type="entry name" value="TWO-COMPONENT RESPONSE REGULATOR"/>
    <property type="match status" value="1"/>
</dbReference>
<dbReference type="SUPFAM" id="SSF52172">
    <property type="entry name" value="CheY-like"/>
    <property type="match status" value="1"/>
</dbReference>
<evidence type="ECO:0000259" key="9">
    <source>
        <dbReference type="PROSITE" id="PS50110"/>
    </source>
</evidence>
<dbReference type="CDD" id="cd19935">
    <property type="entry name" value="REC_OmpR_CusR-like"/>
    <property type="match status" value="1"/>
</dbReference>
<dbReference type="Pfam" id="PF00072">
    <property type="entry name" value="Response_reg"/>
    <property type="match status" value="1"/>
</dbReference>
<dbReference type="Gene3D" id="1.10.10.10">
    <property type="entry name" value="Winged helix-like DNA-binding domain superfamily/Winged helix DNA-binding domain"/>
    <property type="match status" value="1"/>
</dbReference>
<dbReference type="Proteomes" id="UP000216885">
    <property type="component" value="Unassembled WGS sequence"/>
</dbReference>
<evidence type="ECO:0000256" key="7">
    <source>
        <dbReference type="PROSITE-ProRule" id="PRU00169"/>
    </source>
</evidence>
<protein>
    <submittedName>
        <fullName evidence="11">DNA-binding response regulator</fullName>
    </submittedName>
</protein>
<evidence type="ECO:0000256" key="6">
    <source>
        <dbReference type="ARBA" id="ARBA00023163"/>
    </source>
</evidence>
<dbReference type="GO" id="GO:0006355">
    <property type="term" value="P:regulation of DNA-templated transcription"/>
    <property type="evidence" value="ECO:0007669"/>
    <property type="project" value="InterPro"/>
</dbReference>
<dbReference type="FunFam" id="1.10.10.10:FF:000005">
    <property type="entry name" value="Two-component system response regulator"/>
    <property type="match status" value="1"/>
</dbReference>
<accession>A0A261TXJ1</accession>
<evidence type="ECO:0000313" key="12">
    <source>
        <dbReference type="Proteomes" id="UP000216885"/>
    </source>
</evidence>
<evidence type="ECO:0000256" key="4">
    <source>
        <dbReference type="ARBA" id="ARBA00023015"/>
    </source>
</evidence>
<feature type="domain" description="OmpR/PhoB-type" evidence="10">
    <location>
        <begin position="124"/>
        <end position="222"/>
    </location>
</feature>
<comment type="caution">
    <text evidence="11">The sequence shown here is derived from an EMBL/GenBank/DDBJ whole genome shotgun (WGS) entry which is preliminary data.</text>
</comment>
<dbReference type="InterPro" id="IPR001867">
    <property type="entry name" value="OmpR/PhoB-type_DNA-bd"/>
</dbReference>
<keyword evidence="1" id="KW-0104">Cadmium</keyword>
<feature type="modified residue" description="4-aspartylphosphate" evidence="7">
    <location>
        <position position="51"/>
    </location>
</feature>
<evidence type="ECO:0000256" key="8">
    <source>
        <dbReference type="PROSITE-ProRule" id="PRU01091"/>
    </source>
</evidence>
<dbReference type="GO" id="GO:0032993">
    <property type="term" value="C:protein-DNA complex"/>
    <property type="evidence" value="ECO:0007669"/>
    <property type="project" value="TreeGrafter"/>
</dbReference>
<gene>
    <name evidence="11" type="ORF">CAL20_18165</name>
</gene>
<dbReference type="RefSeq" id="WP_094838570.1">
    <property type="nucleotide sequence ID" value="NZ_NEVQ01000017.1"/>
</dbReference>
<evidence type="ECO:0000256" key="1">
    <source>
        <dbReference type="ARBA" id="ARBA00022539"/>
    </source>
</evidence>
<evidence type="ECO:0000256" key="5">
    <source>
        <dbReference type="ARBA" id="ARBA00023125"/>
    </source>
</evidence>
<dbReference type="InterPro" id="IPR006291">
    <property type="entry name" value="CusR-like"/>
</dbReference>
<dbReference type="FunFam" id="3.40.50.2300:FF:000001">
    <property type="entry name" value="DNA-binding response regulator PhoB"/>
    <property type="match status" value="1"/>
</dbReference>
<name>A0A261TXJ1_9BORD</name>
<reference evidence="11 12" key="1">
    <citation type="submission" date="2017-05" db="EMBL/GenBank/DDBJ databases">
        <title>Complete and WGS of Bordetella genogroups.</title>
        <authorList>
            <person name="Spilker T."/>
            <person name="LiPuma J."/>
        </authorList>
    </citation>
    <scope>NUCLEOTIDE SEQUENCE [LARGE SCALE GENOMIC DNA]</scope>
    <source>
        <strain evidence="11 12">AU9919</strain>
    </source>
</reference>
<dbReference type="Pfam" id="PF00486">
    <property type="entry name" value="Trans_reg_C"/>
    <property type="match status" value="1"/>
</dbReference>
<dbReference type="PANTHER" id="PTHR48111">
    <property type="entry name" value="REGULATOR OF RPOS"/>
    <property type="match status" value="1"/>
</dbReference>
<dbReference type="InterPro" id="IPR001789">
    <property type="entry name" value="Sig_transdc_resp-reg_receiver"/>
</dbReference>
<keyword evidence="5 8" id="KW-0238">DNA-binding</keyword>
<dbReference type="SMART" id="SM00862">
    <property type="entry name" value="Trans_reg_C"/>
    <property type="match status" value="1"/>
</dbReference>
<dbReference type="SMART" id="SM00448">
    <property type="entry name" value="REC"/>
    <property type="match status" value="1"/>
</dbReference>
<dbReference type="InterPro" id="IPR039420">
    <property type="entry name" value="WalR-like"/>
</dbReference>
<dbReference type="EMBL" id="NEVQ01000017">
    <property type="protein sequence ID" value="OZI54406.1"/>
    <property type="molecule type" value="Genomic_DNA"/>
</dbReference>
<dbReference type="GO" id="GO:0000976">
    <property type="term" value="F:transcription cis-regulatory region binding"/>
    <property type="evidence" value="ECO:0007669"/>
    <property type="project" value="TreeGrafter"/>
</dbReference>
<feature type="DNA-binding region" description="OmpR/PhoB-type" evidence="8">
    <location>
        <begin position="124"/>
        <end position="222"/>
    </location>
</feature>
<dbReference type="AlphaFoldDB" id="A0A261TXJ1"/>
<dbReference type="InterPro" id="IPR011006">
    <property type="entry name" value="CheY-like_superfamily"/>
</dbReference>
<sequence>MRVLVVEDEAKTSSYILRGLTELGYTVDVADTGVDGLHLALEFDYDAIVLDLMLPGLDGYGVLTQLRRQKSTPVIMLSARGAVDDRVTGLRKGADDYLPKPFSFTELVARLQAQTRRRTEGHEVTTLQIDNLTIDLLARKVTRAGQRLDLTAKEFSLLSLLARHQGEVLSKLMIAEQIWDMNFDSDINVVEVAVKRLRAKVDAPYGRKLLHTVRGMGYVLENRHSEPSDDAA</sequence>
<dbReference type="InterPro" id="IPR036388">
    <property type="entry name" value="WH-like_DNA-bd_sf"/>
</dbReference>
<dbReference type="Gene3D" id="6.10.250.690">
    <property type="match status" value="1"/>
</dbReference>
<keyword evidence="6" id="KW-0804">Transcription</keyword>
<keyword evidence="4" id="KW-0805">Transcription regulation</keyword>
<dbReference type="PROSITE" id="PS51755">
    <property type="entry name" value="OMPR_PHOB"/>
    <property type="match status" value="1"/>
</dbReference>
<evidence type="ECO:0000256" key="3">
    <source>
        <dbReference type="ARBA" id="ARBA00023012"/>
    </source>
</evidence>
<feature type="domain" description="Response regulatory" evidence="9">
    <location>
        <begin position="2"/>
        <end position="115"/>
    </location>
</feature>
<dbReference type="GO" id="GO:0000156">
    <property type="term" value="F:phosphorelay response regulator activity"/>
    <property type="evidence" value="ECO:0007669"/>
    <property type="project" value="TreeGrafter"/>
</dbReference>
<dbReference type="GO" id="GO:0005829">
    <property type="term" value="C:cytosol"/>
    <property type="evidence" value="ECO:0007669"/>
    <property type="project" value="TreeGrafter"/>
</dbReference>
<dbReference type="NCBIfam" id="TIGR01387">
    <property type="entry name" value="cztR_silR_copR"/>
    <property type="match status" value="1"/>
</dbReference>
<evidence type="ECO:0000256" key="2">
    <source>
        <dbReference type="ARBA" id="ARBA00022553"/>
    </source>
</evidence>
<keyword evidence="12" id="KW-1185">Reference proteome</keyword>
<proteinExistence type="predicted"/>
<evidence type="ECO:0000259" key="10">
    <source>
        <dbReference type="PROSITE" id="PS51755"/>
    </source>
</evidence>
<keyword evidence="2 7" id="KW-0597">Phosphoprotein</keyword>
<organism evidence="11 12">
    <name type="scientific">Bordetella genomosp. 4</name>
    <dbReference type="NCBI Taxonomy" id="463044"/>
    <lineage>
        <taxon>Bacteria</taxon>
        <taxon>Pseudomonadati</taxon>
        <taxon>Pseudomonadota</taxon>
        <taxon>Betaproteobacteria</taxon>
        <taxon>Burkholderiales</taxon>
        <taxon>Alcaligenaceae</taxon>
        <taxon>Bordetella</taxon>
    </lineage>
</organism>